<dbReference type="RefSeq" id="XP_017987680.1">
    <property type="nucleotide sequence ID" value="XM_018131742.1"/>
</dbReference>
<gene>
    <name evidence="2" type="ORF">AW171_hschr42589</name>
</gene>
<reference evidence="2 3" key="1">
    <citation type="submission" date="2016-01" db="EMBL/GenBank/DDBJ databases">
        <title>Genome sequence of the yeast Holleya sinecauda.</title>
        <authorList>
            <person name="Dietrich F.S."/>
        </authorList>
    </citation>
    <scope>NUCLEOTIDE SEQUENCE [LARGE SCALE GENOMIC DNA]</scope>
    <source>
        <strain evidence="2 3">ATCC 58844</strain>
    </source>
</reference>
<dbReference type="GeneID" id="28723942"/>
<dbReference type="OrthoDB" id="272512at2759"/>
<accession>A0A0X8HSJ0</accession>
<keyword evidence="1" id="KW-0472">Membrane</keyword>
<dbReference type="SUPFAM" id="SSF69593">
    <property type="entry name" value="Glycerol-3-phosphate (1)-acyltransferase"/>
    <property type="match status" value="1"/>
</dbReference>
<dbReference type="EMBL" id="CP014244">
    <property type="protein sequence ID" value="AMD20684.1"/>
    <property type="molecule type" value="Genomic_DNA"/>
</dbReference>
<organism evidence="2 3">
    <name type="scientific">Eremothecium sinecaudum</name>
    <dbReference type="NCBI Taxonomy" id="45286"/>
    <lineage>
        <taxon>Eukaryota</taxon>
        <taxon>Fungi</taxon>
        <taxon>Dikarya</taxon>
        <taxon>Ascomycota</taxon>
        <taxon>Saccharomycotina</taxon>
        <taxon>Saccharomycetes</taxon>
        <taxon>Saccharomycetales</taxon>
        <taxon>Saccharomycetaceae</taxon>
        <taxon>Eremothecium</taxon>
    </lineage>
</organism>
<proteinExistence type="predicted"/>
<sequence>MEKYSDWMDKGTGIKPFIPSSSQKTGILPLLRLFLSAILIHPLLLIWIIFYMFGSRLRILENLILRNLVTLHCKVTVEGVKEREVTREHSPQANNVYFVNYTCPLDGLLLAFISNAPVLLIIPRGNKLYRFTAYELFRFTLSGSLDIPPTQPLIEEYQQLMKSGKAIFVFAEGTTSTGQSVLPFQITEQAFSALTRDSSKIYTIHLKSKVAQTTPVAVRFWGYIAYIAKAGVHYKCTIGAPLDNPTLDAIRIKLAGGDKYMLVRKNLDLEAKRKFVRAWNANNKL</sequence>
<evidence type="ECO:0000256" key="1">
    <source>
        <dbReference type="SAM" id="Phobius"/>
    </source>
</evidence>
<feature type="transmembrane region" description="Helical" evidence="1">
    <location>
        <begin position="30"/>
        <end position="53"/>
    </location>
</feature>
<name>A0A0X8HSJ0_9SACH</name>
<keyword evidence="3" id="KW-1185">Reference proteome</keyword>
<evidence type="ECO:0000313" key="2">
    <source>
        <dbReference type="EMBL" id="AMD20684.1"/>
    </source>
</evidence>
<dbReference type="AlphaFoldDB" id="A0A0X8HSJ0"/>
<keyword evidence="1" id="KW-0812">Transmembrane</keyword>
<dbReference type="STRING" id="45286.A0A0X8HSJ0"/>
<evidence type="ECO:0000313" key="3">
    <source>
        <dbReference type="Proteomes" id="UP000243052"/>
    </source>
</evidence>
<protein>
    <submittedName>
        <fullName evidence="2">HDL060Wp</fullName>
    </submittedName>
</protein>
<keyword evidence="1" id="KW-1133">Transmembrane helix</keyword>
<dbReference type="Proteomes" id="UP000243052">
    <property type="component" value="Chromosome iv"/>
</dbReference>